<name>A0A2A5S5Q9_9LACT</name>
<proteinExistence type="predicted"/>
<keyword evidence="3" id="KW-1003">Cell membrane</keyword>
<evidence type="ECO:0000259" key="13">
    <source>
        <dbReference type="PROSITE" id="PS51098"/>
    </source>
</evidence>
<dbReference type="CDD" id="cd00212">
    <property type="entry name" value="PTS_IIB_glc"/>
    <property type="match status" value="1"/>
</dbReference>
<feature type="transmembrane region" description="Helical" evidence="12">
    <location>
        <begin position="224"/>
        <end position="242"/>
    </location>
</feature>
<evidence type="ECO:0000256" key="2">
    <source>
        <dbReference type="ARBA" id="ARBA00022448"/>
    </source>
</evidence>
<dbReference type="RefSeq" id="WP_096813445.1">
    <property type="nucleotide sequence ID" value="NZ_JXJW01000001.1"/>
</dbReference>
<dbReference type="PROSITE" id="PS01035">
    <property type="entry name" value="PTS_EIIB_TYPE_1_CYS"/>
    <property type="match status" value="1"/>
</dbReference>
<dbReference type="InterPro" id="IPR001996">
    <property type="entry name" value="PTS_IIB_1"/>
</dbReference>
<dbReference type="AlphaFoldDB" id="A0A2A5S5Q9"/>
<evidence type="ECO:0000259" key="14">
    <source>
        <dbReference type="PROSITE" id="PS51103"/>
    </source>
</evidence>
<evidence type="ECO:0000256" key="7">
    <source>
        <dbReference type="ARBA" id="ARBA00022692"/>
    </source>
</evidence>
<dbReference type="Proteomes" id="UP000218282">
    <property type="component" value="Unassembled WGS sequence"/>
</dbReference>
<protein>
    <submittedName>
        <fullName evidence="15">Uncharacterized protein</fullName>
    </submittedName>
</protein>
<dbReference type="FunFam" id="3.30.1360.60:FF:000001">
    <property type="entry name" value="PTS system glucose-specific IIBC component PtsG"/>
    <property type="match status" value="1"/>
</dbReference>
<keyword evidence="7 12" id="KW-0812">Transmembrane</keyword>
<keyword evidence="4" id="KW-0762">Sugar transport</keyword>
<keyword evidence="9 12" id="KW-1133">Transmembrane helix</keyword>
<keyword evidence="10 12" id="KW-0472">Membrane</keyword>
<gene>
    <name evidence="15" type="ORF">RU86_GL000007</name>
</gene>
<comment type="caution">
    <text evidence="15">The sequence shown here is derived from an EMBL/GenBank/DDBJ whole genome shotgun (WGS) entry which is preliminary data.</text>
</comment>
<feature type="transmembrane region" description="Helical" evidence="12">
    <location>
        <begin position="393"/>
        <end position="417"/>
    </location>
</feature>
<keyword evidence="8" id="KW-0418">Kinase</keyword>
<dbReference type="PROSITE" id="PS51103">
    <property type="entry name" value="PTS_EIIC_TYPE_1"/>
    <property type="match status" value="1"/>
</dbReference>
<dbReference type="InterPro" id="IPR013013">
    <property type="entry name" value="PTS_EIIC_1"/>
</dbReference>
<feature type="transmembrane region" description="Helical" evidence="12">
    <location>
        <begin position="111"/>
        <end position="133"/>
    </location>
</feature>
<accession>A0A2A5S5Q9</accession>
<evidence type="ECO:0000256" key="9">
    <source>
        <dbReference type="ARBA" id="ARBA00022989"/>
    </source>
</evidence>
<evidence type="ECO:0000313" key="15">
    <source>
        <dbReference type="EMBL" id="PCS08771.1"/>
    </source>
</evidence>
<evidence type="ECO:0000256" key="10">
    <source>
        <dbReference type="ARBA" id="ARBA00023136"/>
    </source>
</evidence>
<dbReference type="InterPro" id="IPR036878">
    <property type="entry name" value="Glu_permease_IIB"/>
</dbReference>
<feature type="active site" description="Phosphocysteine intermediate; for EIIB activity" evidence="11">
    <location>
        <position position="26"/>
    </location>
</feature>
<dbReference type="PROSITE" id="PS51098">
    <property type="entry name" value="PTS_EIIB_TYPE_1"/>
    <property type="match status" value="1"/>
</dbReference>
<keyword evidence="5" id="KW-0808">Transferase</keyword>
<feature type="transmembrane region" description="Helical" evidence="12">
    <location>
        <begin position="437"/>
        <end position="458"/>
    </location>
</feature>
<evidence type="ECO:0000256" key="11">
    <source>
        <dbReference type="PROSITE-ProRule" id="PRU00421"/>
    </source>
</evidence>
<feature type="domain" description="PTS EIIB type-1" evidence="13">
    <location>
        <begin position="4"/>
        <end position="86"/>
    </location>
</feature>
<dbReference type="GO" id="GO:0008982">
    <property type="term" value="F:protein-N(PI)-phosphohistidine-sugar phosphotransferase activity"/>
    <property type="evidence" value="ECO:0007669"/>
    <property type="project" value="InterPro"/>
</dbReference>
<feature type="transmembrane region" description="Helical" evidence="12">
    <location>
        <begin position="186"/>
        <end position="204"/>
    </location>
</feature>
<feature type="transmembrane region" description="Helical" evidence="12">
    <location>
        <begin position="254"/>
        <end position="278"/>
    </location>
</feature>
<evidence type="ECO:0000256" key="3">
    <source>
        <dbReference type="ARBA" id="ARBA00022475"/>
    </source>
</evidence>
<evidence type="ECO:0000256" key="6">
    <source>
        <dbReference type="ARBA" id="ARBA00022683"/>
    </source>
</evidence>
<feature type="domain" description="PTS EIIC type-1" evidence="14">
    <location>
        <begin position="106"/>
        <end position="466"/>
    </location>
</feature>
<sequence length="466" mass="50647">MNYAKLAKEIIDNVGGESNIVSYTHCMTRLRFILKDVTKADDVALKKLTEVVGVVNKGGQYQVIIGPEVSEVYLEAKKIVKENKSDDASVASYEKKEKSVKKGPSQILDNVMGALASCMTPLIPILLCAGFSKTVAAVFGPQLLGWFSKTSDLYNLFTFVGDAGFYFLPVFVGYTAAKRFGTSEVMGLLLGTIMIHPYLIQLIHDGGKFSVYGLPIILQNYTSTVLPMVLIVWVMSYVESFFKRITPNTLKTFGVPFGTLLVMLPLALGVLGPLGGFLGTYIGNGLIWLHATIGPLGVAVVAASFSLLVMTGMHTILIAFLFMTFAQNGFDSFLMPAMLVSSWTCVGVAVACVFQFKNRDKKSTTISYLFTWFLGGVGEPLLYGLFARYKQALYAQILGGFIAGLIVGFLGLKAHVLNPSSGVYGLAAFFGGSKMNYLFLVISVVVSFVVSFIAMTVIKLTEEQRN</sequence>
<organism evidence="15 16">
    <name type="scientific">Pseudolactococcus piscium</name>
    <dbReference type="NCBI Taxonomy" id="1364"/>
    <lineage>
        <taxon>Bacteria</taxon>
        <taxon>Bacillati</taxon>
        <taxon>Bacillota</taxon>
        <taxon>Bacilli</taxon>
        <taxon>Lactobacillales</taxon>
        <taxon>Streptococcaceae</taxon>
        <taxon>Pseudolactococcus</taxon>
    </lineage>
</organism>
<dbReference type="InterPro" id="IPR003352">
    <property type="entry name" value="PTS_EIIC"/>
</dbReference>
<comment type="subcellular location">
    <subcellularLocation>
        <location evidence="1">Cell membrane</location>
        <topology evidence="1">Multi-pass membrane protein</topology>
    </subcellularLocation>
</comment>
<dbReference type="GO" id="GO:0009401">
    <property type="term" value="P:phosphoenolpyruvate-dependent sugar phosphotransferase system"/>
    <property type="evidence" value="ECO:0007669"/>
    <property type="project" value="UniProtKB-KW"/>
</dbReference>
<dbReference type="GO" id="GO:0015771">
    <property type="term" value="P:trehalose transport"/>
    <property type="evidence" value="ECO:0007669"/>
    <property type="project" value="TreeGrafter"/>
</dbReference>
<keyword evidence="2" id="KW-0813">Transport</keyword>
<keyword evidence="6" id="KW-0598">Phosphotransferase system</keyword>
<dbReference type="PANTHER" id="PTHR30175:SF1">
    <property type="entry name" value="PTS SYSTEM ARBUTIN-, CELLOBIOSE-, AND SALICIN-SPECIFIC EIIBC COMPONENT-RELATED"/>
    <property type="match status" value="1"/>
</dbReference>
<dbReference type="InterPro" id="IPR050558">
    <property type="entry name" value="PTS_Sugar-Specific_Components"/>
</dbReference>
<dbReference type="EMBL" id="JXJW01000001">
    <property type="protein sequence ID" value="PCS08771.1"/>
    <property type="molecule type" value="Genomic_DNA"/>
</dbReference>
<dbReference type="GO" id="GO:0016301">
    <property type="term" value="F:kinase activity"/>
    <property type="evidence" value="ECO:0007669"/>
    <property type="project" value="UniProtKB-KW"/>
</dbReference>
<evidence type="ECO:0000256" key="5">
    <source>
        <dbReference type="ARBA" id="ARBA00022679"/>
    </source>
</evidence>
<keyword evidence="16" id="KW-1185">Reference proteome</keyword>
<feature type="transmembrane region" description="Helical" evidence="12">
    <location>
        <begin position="334"/>
        <end position="356"/>
    </location>
</feature>
<dbReference type="GO" id="GO:0005886">
    <property type="term" value="C:plasma membrane"/>
    <property type="evidence" value="ECO:0007669"/>
    <property type="project" value="UniProtKB-SubCell"/>
</dbReference>
<evidence type="ECO:0000256" key="12">
    <source>
        <dbReference type="SAM" id="Phobius"/>
    </source>
</evidence>
<evidence type="ECO:0000256" key="4">
    <source>
        <dbReference type="ARBA" id="ARBA00022597"/>
    </source>
</evidence>
<dbReference type="PANTHER" id="PTHR30175">
    <property type="entry name" value="PHOSPHOTRANSFERASE SYSTEM TRANSPORT PROTEIN"/>
    <property type="match status" value="1"/>
</dbReference>
<feature type="transmembrane region" description="Helical" evidence="12">
    <location>
        <begin position="368"/>
        <end position="386"/>
    </location>
</feature>
<feature type="transmembrane region" description="Helical" evidence="12">
    <location>
        <begin position="298"/>
        <end position="322"/>
    </location>
</feature>
<feature type="transmembrane region" description="Helical" evidence="12">
    <location>
        <begin position="153"/>
        <end position="174"/>
    </location>
</feature>
<dbReference type="Pfam" id="PF02378">
    <property type="entry name" value="PTS_EIIC"/>
    <property type="match status" value="1"/>
</dbReference>
<evidence type="ECO:0000256" key="8">
    <source>
        <dbReference type="ARBA" id="ARBA00022777"/>
    </source>
</evidence>
<reference evidence="15 16" key="1">
    <citation type="submission" date="2014-12" db="EMBL/GenBank/DDBJ databases">
        <title>Draft genome sequences of 10 type strains of Lactococcus.</title>
        <authorList>
            <person name="Sun Z."/>
            <person name="Zhong Z."/>
            <person name="Liu W."/>
            <person name="Zhang W."/>
            <person name="Zhang H."/>
        </authorList>
    </citation>
    <scope>NUCLEOTIDE SEQUENCE [LARGE SCALE GENOMIC DNA]</scope>
    <source>
        <strain evidence="15 16">DSM 6634</strain>
    </source>
</reference>
<dbReference type="InterPro" id="IPR018113">
    <property type="entry name" value="PTrfase_EIIB_Cys"/>
</dbReference>
<dbReference type="Gene3D" id="3.30.1360.60">
    <property type="entry name" value="Glucose permease domain IIB"/>
    <property type="match status" value="1"/>
</dbReference>
<evidence type="ECO:0000256" key="1">
    <source>
        <dbReference type="ARBA" id="ARBA00004651"/>
    </source>
</evidence>
<dbReference type="SUPFAM" id="SSF55604">
    <property type="entry name" value="Glucose permease domain IIB"/>
    <property type="match status" value="1"/>
</dbReference>
<dbReference type="Pfam" id="PF00367">
    <property type="entry name" value="PTS_EIIB"/>
    <property type="match status" value="1"/>
</dbReference>
<evidence type="ECO:0000313" key="16">
    <source>
        <dbReference type="Proteomes" id="UP000218282"/>
    </source>
</evidence>
<dbReference type="GO" id="GO:0090589">
    <property type="term" value="F:protein-phosphocysteine-trehalose phosphotransferase system transporter activity"/>
    <property type="evidence" value="ECO:0007669"/>
    <property type="project" value="TreeGrafter"/>
</dbReference>